<dbReference type="PANTHER" id="PTHR43544:SF26">
    <property type="entry name" value="SHORT CHAIN DEHYDROGENASE_REDUCTASE FAMILY OXIDOREDUCTASE (JCVI)"/>
    <property type="match status" value="1"/>
</dbReference>
<dbReference type="InterPro" id="IPR002347">
    <property type="entry name" value="SDR_fam"/>
</dbReference>
<reference evidence="3 4" key="1">
    <citation type="journal article" date="2024" name="Commun. Biol.">
        <title>Comparative genomic analysis of thermophilic fungi reveals convergent evolutionary adaptations and gene losses.</title>
        <authorList>
            <person name="Steindorff A.S."/>
            <person name="Aguilar-Pontes M.V."/>
            <person name="Robinson A.J."/>
            <person name="Andreopoulos B."/>
            <person name="LaButti K."/>
            <person name="Kuo A."/>
            <person name="Mondo S."/>
            <person name="Riley R."/>
            <person name="Otillar R."/>
            <person name="Haridas S."/>
            <person name="Lipzen A."/>
            <person name="Grimwood J."/>
            <person name="Schmutz J."/>
            <person name="Clum A."/>
            <person name="Reid I.D."/>
            <person name="Moisan M.C."/>
            <person name="Butler G."/>
            <person name="Nguyen T.T.M."/>
            <person name="Dewar K."/>
            <person name="Conant G."/>
            <person name="Drula E."/>
            <person name="Henrissat B."/>
            <person name="Hansel C."/>
            <person name="Singer S."/>
            <person name="Hutchinson M.I."/>
            <person name="de Vries R.P."/>
            <person name="Natvig D.O."/>
            <person name="Powell A.J."/>
            <person name="Tsang A."/>
            <person name="Grigoriev I.V."/>
        </authorList>
    </citation>
    <scope>NUCLEOTIDE SEQUENCE [LARGE SCALE GENOMIC DNA]</scope>
    <source>
        <strain evidence="3 4">ATCC 22073</strain>
    </source>
</reference>
<dbReference type="RefSeq" id="XP_070865955.1">
    <property type="nucleotide sequence ID" value="XM_071011002.1"/>
</dbReference>
<dbReference type="Pfam" id="PF13561">
    <property type="entry name" value="adh_short_C2"/>
    <property type="match status" value="1"/>
</dbReference>
<dbReference type="InterPro" id="IPR036291">
    <property type="entry name" value="NAD(P)-bd_dom_sf"/>
</dbReference>
<keyword evidence="4" id="KW-1185">Reference proteome</keyword>
<dbReference type="PANTHER" id="PTHR43544">
    <property type="entry name" value="SHORT-CHAIN DEHYDROGENASE/REDUCTASE"/>
    <property type="match status" value="1"/>
</dbReference>
<comment type="similarity">
    <text evidence="1">Belongs to the short-chain dehydrogenases/reductases (SDR) family.</text>
</comment>
<dbReference type="PROSITE" id="PS00061">
    <property type="entry name" value="ADH_SHORT"/>
    <property type="match status" value="1"/>
</dbReference>
<evidence type="ECO:0000313" key="3">
    <source>
        <dbReference type="EMBL" id="KAL2267228.1"/>
    </source>
</evidence>
<evidence type="ECO:0008006" key="5">
    <source>
        <dbReference type="Google" id="ProtNLM"/>
    </source>
</evidence>
<gene>
    <name evidence="3" type="ORF">VTJ83DRAFT_4505</name>
</gene>
<keyword evidence="2" id="KW-0521">NADP</keyword>
<dbReference type="Proteomes" id="UP001600064">
    <property type="component" value="Unassembled WGS sequence"/>
</dbReference>
<evidence type="ECO:0000256" key="1">
    <source>
        <dbReference type="ARBA" id="ARBA00006484"/>
    </source>
</evidence>
<evidence type="ECO:0000256" key="2">
    <source>
        <dbReference type="ARBA" id="ARBA00022857"/>
    </source>
</evidence>
<dbReference type="InterPro" id="IPR051468">
    <property type="entry name" value="Fungal_SecMetab_SDRs"/>
</dbReference>
<sequence length="275" mass="28315">MSASSTVYLVTGANRAYSIVILRTTQPLTQLATTRVAASPGIGLGIASLLLARPDTTVVATSRQPPAPGDALSALAASPAVHPTSRLVRLELDVASPASLSTLAARLASEHAISALDVVISNAGAAAAGAGGVLSAGLAERARRDWEVNAGGVVGVFRAVWPLLEASGKPAAERKFASVSSSVGSIGLLGRECFPMAAYGMSKAAANYFVRMVAAELKGRWVKTSMGQMLADELGVPEPPLTVQESARGVIEQVDALTLENSGRFVTQKGEEIPW</sequence>
<dbReference type="InterPro" id="IPR020904">
    <property type="entry name" value="Sc_DH/Rdtase_CS"/>
</dbReference>
<dbReference type="EMBL" id="JAZGUE010000004">
    <property type="protein sequence ID" value="KAL2267228.1"/>
    <property type="molecule type" value="Genomic_DNA"/>
</dbReference>
<protein>
    <recommendedName>
        <fullName evidence="5">NAD(P)-binding protein</fullName>
    </recommendedName>
</protein>
<evidence type="ECO:0000313" key="4">
    <source>
        <dbReference type="Proteomes" id="UP001600064"/>
    </source>
</evidence>
<dbReference type="SUPFAM" id="SSF51735">
    <property type="entry name" value="NAD(P)-binding Rossmann-fold domains"/>
    <property type="match status" value="1"/>
</dbReference>
<name>A0ABR4DA57_9PEZI</name>
<comment type="caution">
    <text evidence="3">The sequence shown here is derived from an EMBL/GenBank/DDBJ whole genome shotgun (WGS) entry which is preliminary data.</text>
</comment>
<dbReference type="PRINTS" id="PR00081">
    <property type="entry name" value="GDHRDH"/>
</dbReference>
<accession>A0ABR4DA57</accession>
<dbReference type="GeneID" id="98125646"/>
<proteinExistence type="inferred from homology"/>
<dbReference type="Gene3D" id="3.40.50.720">
    <property type="entry name" value="NAD(P)-binding Rossmann-like Domain"/>
    <property type="match status" value="1"/>
</dbReference>
<organism evidence="3 4">
    <name type="scientific">Remersonia thermophila</name>
    <dbReference type="NCBI Taxonomy" id="72144"/>
    <lineage>
        <taxon>Eukaryota</taxon>
        <taxon>Fungi</taxon>
        <taxon>Dikarya</taxon>
        <taxon>Ascomycota</taxon>
        <taxon>Pezizomycotina</taxon>
        <taxon>Sordariomycetes</taxon>
        <taxon>Sordariomycetidae</taxon>
        <taxon>Sordariales</taxon>
        <taxon>Sordariales incertae sedis</taxon>
        <taxon>Remersonia</taxon>
    </lineage>
</organism>